<dbReference type="AlphaFoldDB" id="A0A523XRZ6"/>
<comment type="function">
    <text evidence="12">Catalyzes the conversion of 4-hydroxy-tetrahydrodipicolinate (HTPA) to tetrahydrodipicolinate.</text>
</comment>
<evidence type="ECO:0000256" key="4">
    <source>
        <dbReference type="ARBA" id="ARBA00022915"/>
    </source>
</evidence>
<dbReference type="Pfam" id="PF05173">
    <property type="entry name" value="DapB_C"/>
    <property type="match status" value="1"/>
</dbReference>
<comment type="caution">
    <text evidence="12">Lacks conserved residue(s) required for the propagation of feature annotation.</text>
</comment>
<comment type="caution">
    <text evidence="15">The sequence shown here is derived from an EMBL/GenBank/DDBJ whole genome shotgun (WGS) entry which is preliminary data.</text>
</comment>
<feature type="binding site" evidence="12">
    <location>
        <begin position="118"/>
        <end position="121"/>
    </location>
    <ligand>
        <name>NAD(+)</name>
        <dbReference type="ChEBI" id="CHEBI:57540"/>
    </ligand>
</feature>
<dbReference type="PANTHER" id="PTHR20836">
    <property type="entry name" value="DIHYDRODIPICOLINATE REDUCTASE"/>
    <property type="match status" value="1"/>
</dbReference>
<feature type="binding site" evidence="12">
    <location>
        <begin position="94"/>
        <end position="96"/>
    </location>
    <ligand>
        <name>NAD(+)</name>
        <dbReference type="ChEBI" id="CHEBI:57540"/>
    </ligand>
</feature>
<dbReference type="GO" id="GO:0008839">
    <property type="term" value="F:4-hydroxy-tetrahydrodipicolinate reductase"/>
    <property type="evidence" value="ECO:0007669"/>
    <property type="project" value="UniProtKB-UniRule"/>
</dbReference>
<dbReference type="GO" id="GO:0050661">
    <property type="term" value="F:NADP binding"/>
    <property type="evidence" value="ECO:0007669"/>
    <property type="project" value="UniProtKB-UniRule"/>
</dbReference>
<dbReference type="EMBL" id="SOIP01000170">
    <property type="protein sequence ID" value="TET82070.1"/>
    <property type="molecule type" value="Genomic_DNA"/>
</dbReference>
<comment type="catalytic activity">
    <reaction evidence="10 12">
        <text>(S)-2,3,4,5-tetrahydrodipicolinate + NADP(+) + H2O = (2S,4S)-4-hydroxy-2,3,4,5-tetrahydrodipicolinate + NADPH + H(+)</text>
        <dbReference type="Rhea" id="RHEA:35331"/>
        <dbReference type="ChEBI" id="CHEBI:15377"/>
        <dbReference type="ChEBI" id="CHEBI:15378"/>
        <dbReference type="ChEBI" id="CHEBI:16845"/>
        <dbReference type="ChEBI" id="CHEBI:57783"/>
        <dbReference type="ChEBI" id="CHEBI:58349"/>
        <dbReference type="ChEBI" id="CHEBI:67139"/>
        <dbReference type="EC" id="1.17.1.8"/>
    </reaction>
</comment>
<organism evidence="15 16">
    <name type="scientific">candidate division TA06 bacterium</name>
    <dbReference type="NCBI Taxonomy" id="2250710"/>
    <lineage>
        <taxon>Bacteria</taxon>
        <taxon>Bacteria division TA06</taxon>
    </lineage>
</organism>
<evidence type="ECO:0000256" key="8">
    <source>
        <dbReference type="ARBA" id="ARBA00037922"/>
    </source>
</evidence>
<gene>
    <name evidence="12 15" type="primary">dapB</name>
    <name evidence="15" type="ORF">E3J38_02795</name>
</gene>
<evidence type="ECO:0000256" key="11">
    <source>
        <dbReference type="ARBA" id="ARBA00049396"/>
    </source>
</evidence>
<reference evidence="15 16" key="1">
    <citation type="submission" date="2019-03" db="EMBL/GenBank/DDBJ databases">
        <title>Metabolic potential of uncultured bacteria and archaea associated with petroleum seepage in deep-sea sediments.</title>
        <authorList>
            <person name="Dong X."/>
            <person name="Hubert C."/>
        </authorList>
    </citation>
    <scope>NUCLEOTIDE SEQUENCE [LARGE SCALE GENOMIC DNA]</scope>
    <source>
        <strain evidence="15">E29_bin36</strain>
    </source>
</reference>
<dbReference type="InterPro" id="IPR036291">
    <property type="entry name" value="NAD(P)-bd_dom_sf"/>
</dbReference>
<dbReference type="GO" id="GO:0051287">
    <property type="term" value="F:NAD binding"/>
    <property type="evidence" value="ECO:0007669"/>
    <property type="project" value="UniProtKB-UniRule"/>
</dbReference>
<feature type="binding site" evidence="12">
    <location>
        <position position="50"/>
    </location>
    <ligand>
        <name>NAD(+)</name>
        <dbReference type="ChEBI" id="CHEBI:57540"/>
    </ligand>
</feature>
<feature type="active site" description="Proton donor" evidence="12">
    <location>
        <position position="155"/>
    </location>
</feature>
<dbReference type="GO" id="GO:0009089">
    <property type="term" value="P:lysine biosynthetic process via diaminopimelate"/>
    <property type="evidence" value="ECO:0007669"/>
    <property type="project" value="UniProtKB-UniRule"/>
</dbReference>
<evidence type="ECO:0000259" key="13">
    <source>
        <dbReference type="Pfam" id="PF01113"/>
    </source>
</evidence>
<dbReference type="CDD" id="cd02274">
    <property type="entry name" value="DHDPR_N"/>
    <property type="match status" value="1"/>
</dbReference>
<evidence type="ECO:0000259" key="14">
    <source>
        <dbReference type="Pfam" id="PF05173"/>
    </source>
</evidence>
<dbReference type="Proteomes" id="UP000315534">
    <property type="component" value="Unassembled WGS sequence"/>
</dbReference>
<dbReference type="NCBIfam" id="TIGR00036">
    <property type="entry name" value="dapB"/>
    <property type="match status" value="1"/>
</dbReference>
<dbReference type="InterPro" id="IPR023940">
    <property type="entry name" value="DHDPR_bac"/>
</dbReference>
<dbReference type="Gene3D" id="3.40.50.720">
    <property type="entry name" value="NAD(P)-binding Rossmann-like Domain"/>
    <property type="match status" value="1"/>
</dbReference>
<dbReference type="GO" id="GO:0019877">
    <property type="term" value="P:diaminopimelate biosynthetic process"/>
    <property type="evidence" value="ECO:0007669"/>
    <property type="project" value="UniProtKB-UniRule"/>
</dbReference>
<evidence type="ECO:0000256" key="1">
    <source>
        <dbReference type="ARBA" id="ARBA00006642"/>
    </source>
</evidence>
<evidence type="ECO:0000256" key="6">
    <source>
        <dbReference type="ARBA" id="ARBA00023027"/>
    </source>
</evidence>
<evidence type="ECO:0000256" key="3">
    <source>
        <dbReference type="ARBA" id="ARBA00022857"/>
    </source>
</evidence>
<keyword evidence="3 12" id="KW-0521">NADP</keyword>
<dbReference type="PANTHER" id="PTHR20836:SF0">
    <property type="entry name" value="4-HYDROXY-TETRAHYDRODIPICOLINATE REDUCTASE 1, CHLOROPLASTIC-RELATED"/>
    <property type="match status" value="1"/>
</dbReference>
<comment type="pathway">
    <text evidence="8 12">Amino-acid biosynthesis; L-lysine biosynthesis via DAP pathway; (S)-tetrahydrodipicolinate from L-aspartate: step 4/4.</text>
</comment>
<name>A0A523XRZ6_UNCT6</name>
<keyword evidence="7 12" id="KW-0457">Lysine biosynthesis</keyword>
<comment type="similarity">
    <text evidence="1 12">Belongs to the DapB family.</text>
</comment>
<evidence type="ECO:0000256" key="7">
    <source>
        <dbReference type="ARBA" id="ARBA00023154"/>
    </source>
</evidence>
<dbReference type="UniPathway" id="UPA00034">
    <property type="reaction ID" value="UER00018"/>
</dbReference>
<feature type="binding site" evidence="12">
    <location>
        <begin position="12"/>
        <end position="17"/>
    </location>
    <ligand>
        <name>NAD(+)</name>
        <dbReference type="ChEBI" id="CHEBI:57540"/>
    </ligand>
</feature>
<protein>
    <recommendedName>
        <fullName evidence="9 12">4-hydroxy-tetrahydrodipicolinate reductase</fullName>
        <shortName evidence="12">HTPA reductase</shortName>
        <ecNumber evidence="9 12">1.17.1.8</ecNumber>
    </recommendedName>
</protein>
<comment type="subunit">
    <text evidence="12">Homotetramer.</text>
</comment>
<dbReference type="GO" id="GO:0005737">
    <property type="term" value="C:cytoplasm"/>
    <property type="evidence" value="ECO:0007669"/>
    <property type="project" value="UniProtKB-SubCell"/>
</dbReference>
<keyword evidence="5 12" id="KW-0560">Oxidoreductase</keyword>
<keyword evidence="4 12" id="KW-0220">Diaminopimelate biosynthesis</keyword>
<feature type="domain" description="Dihydrodipicolinate reductase C-terminal" evidence="14">
    <location>
        <begin position="125"/>
        <end position="240"/>
    </location>
</feature>
<dbReference type="SUPFAM" id="SSF55347">
    <property type="entry name" value="Glyceraldehyde-3-phosphate dehydrogenase-like, C-terminal domain"/>
    <property type="match status" value="1"/>
</dbReference>
<dbReference type="SUPFAM" id="SSF51735">
    <property type="entry name" value="NAD(P)-binding Rossmann-fold domains"/>
    <property type="match status" value="1"/>
</dbReference>
<sequence>MKSEKIKVVLCGAAGRMGCTVIDCFHAAEDVEVRYGIEKKGHPEVGSALEGVPIVSDISSAMEDADCLVDFSSPAFTDKLVKMSDERGKPLVIGTTNLSGETLGLIENVSERIGIVLSPNMSPAMNVLFRIVPDVARALEKGFDVSIVETHHRWKKDSPSGTARKLMRILKDAGSKDPQVRSLRMGEIIGEHVLTFAGEGETLKIAHCAQSRGAFASGALLAVRFVVKANPGLYDMFDVLRLR</sequence>
<dbReference type="HAMAP" id="MF_00102">
    <property type="entry name" value="DapB"/>
    <property type="match status" value="1"/>
</dbReference>
<dbReference type="Pfam" id="PF01113">
    <property type="entry name" value="DapB_N"/>
    <property type="match status" value="1"/>
</dbReference>
<evidence type="ECO:0000256" key="9">
    <source>
        <dbReference type="ARBA" id="ARBA00038983"/>
    </source>
</evidence>
<dbReference type="PIRSF" id="PIRSF000161">
    <property type="entry name" value="DHPR"/>
    <property type="match status" value="1"/>
</dbReference>
<keyword evidence="6 12" id="KW-0520">NAD</keyword>
<keyword evidence="2 12" id="KW-0028">Amino-acid biosynthesis</keyword>
<evidence type="ECO:0000256" key="2">
    <source>
        <dbReference type="ARBA" id="ARBA00022605"/>
    </source>
</evidence>
<keyword evidence="12" id="KW-0963">Cytoplasm</keyword>
<evidence type="ECO:0000256" key="12">
    <source>
        <dbReference type="HAMAP-Rule" id="MF_00102"/>
    </source>
</evidence>
<feature type="active site" description="Proton donor/acceptor" evidence="12">
    <location>
        <position position="151"/>
    </location>
</feature>
<accession>A0A523XRZ6</accession>
<dbReference type="InterPro" id="IPR022663">
    <property type="entry name" value="DapB_C"/>
</dbReference>
<dbReference type="EC" id="1.17.1.8" evidence="9 12"/>
<feature type="binding site" evidence="12">
    <location>
        <position position="152"/>
    </location>
    <ligand>
        <name>(S)-2,3,4,5-tetrahydrodipicolinate</name>
        <dbReference type="ChEBI" id="CHEBI:16845"/>
    </ligand>
</feature>
<feature type="domain" description="Dihydrodipicolinate reductase N-terminal" evidence="13">
    <location>
        <begin position="6"/>
        <end position="121"/>
    </location>
</feature>
<evidence type="ECO:0000313" key="16">
    <source>
        <dbReference type="Proteomes" id="UP000315534"/>
    </source>
</evidence>
<evidence type="ECO:0000256" key="5">
    <source>
        <dbReference type="ARBA" id="ARBA00023002"/>
    </source>
</evidence>
<dbReference type="GO" id="GO:0016726">
    <property type="term" value="F:oxidoreductase activity, acting on CH or CH2 groups, NAD or NADP as acceptor"/>
    <property type="evidence" value="ECO:0007669"/>
    <property type="project" value="UniProtKB-UniRule"/>
</dbReference>
<feature type="binding site" evidence="12">
    <location>
        <begin position="161"/>
        <end position="162"/>
    </location>
    <ligand>
        <name>(S)-2,3,4,5-tetrahydrodipicolinate</name>
        <dbReference type="ChEBI" id="CHEBI:16845"/>
    </ligand>
</feature>
<dbReference type="Gene3D" id="3.30.360.10">
    <property type="entry name" value="Dihydrodipicolinate Reductase, domain 2"/>
    <property type="match status" value="1"/>
</dbReference>
<comment type="catalytic activity">
    <reaction evidence="11 12">
        <text>(S)-2,3,4,5-tetrahydrodipicolinate + NAD(+) + H2O = (2S,4S)-4-hydroxy-2,3,4,5-tetrahydrodipicolinate + NADH + H(+)</text>
        <dbReference type="Rhea" id="RHEA:35323"/>
        <dbReference type="ChEBI" id="CHEBI:15377"/>
        <dbReference type="ChEBI" id="CHEBI:15378"/>
        <dbReference type="ChEBI" id="CHEBI:16845"/>
        <dbReference type="ChEBI" id="CHEBI:57540"/>
        <dbReference type="ChEBI" id="CHEBI:57945"/>
        <dbReference type="ChEBI" id="CHEBI:67139"/>
        <dbReference type="EC" id="1.17.1.8"/>
    </reaction>
</comment>
<evidence type="ECO:0000313" key="15">
    <source>
        <dbReference type="EMBL" id="TET82070.1"/>
    </source>
</evidence>
<evidence type="ECO:0000256" key="10">
    <source>
        <dbReference type="ARBA" id="ARBA00049080"/>
    </source>
</evidence>
<comment type="caution">
    <text evidence="12">Was originally thought to be a dihydrodipicolinate reductase (DHDPR), catalyzing the conversion of dihydrodipicolinate to tetrahydrodipicolinate. However, it was shown in E.coli that the substrate of the enzymatic reaction is not dihydrodipicolinate (DHDP) but in fact (2S,4S)-4-hydroxy-2,3,4,5-tetrahydrodipicolinic acid (HTPA), the product released by the DapA-catalyzed reaction.</text>
</comment>
<proteinExistence type="inferred from homology"/>
<comment type="subcellular location">
    <subcellularLocation>
        <location evidence="12">Cytoplasm</location>
    </subcellularLocation>
</comment>
<dbReference type="InterPro" id="IPR000846">
    <property type="entry name" value="DapB_N"/>
</dbReference>